<evidence type="ECO:0000313" key="5">
    <source>
        <dbReference type="Proteomes" id="UP001597389"/>
    </source>
</evidence>
<dbReference type="InterPro" id="IPR037050">
    <property type="entry name" value="DUF1254_sf"/>
</dbReference>
<name>A0ABW4ZA32_9BACT</name>
<comment type="caution">
    <text evidence="4">The sequence shown here is derived from an EMBL/GenBank/DDBJ whole genome shotgun (WGS) entry which is preliminary data.</text>
</comment>
<feature type="chain" id="PRO_5045143786" evidence="1">
    <location>
        <begin position="29"/>
        <end position="501"/>
    </location>
</feature>
<keyword evidence="5" id="KW-1185">Reference proteome</keyword>
<dbReference type="Proteomes" id="UP001597389">
    <property type="component" value="Unassembled WGS sequence"/>
</dbReference>
<dbReference type="Pfam" id="PF06742">
    <property type="entry name" value="DUF1214"/>
    <property type="match status" value="1"/>
</dbReference>
<dbReference type="InterPro" id="IPR010679">
    <property type="entry name" value="DUF1254"/>
</dbReference>
<dbReference type="InterPro" id="IPR010621">
    <property type="entry name" value="DUF1214"/>
</dbReference>
<evidence type="ECO:0000256" key="1">
    <source>
        <dbReference type="SAM" id="SignalP"/>
    </source>
</evidence>
<evidence type="ECO:0000259" key="3">
    <source>
        <dbReference type="Pfam" id="PF06863"/>
    </source>
</evidence>
<organism evidence="4 5">
    <name type="scientific">Rubritalea tangerina</name>
    <dbReference type="NCBI Taxonomy" id="430798"/>
    <lineage>
        <taxon>Bacteria</taxon>
        <taxon>Pseudomonadati</taxon>
        <taxon>Verrucomicrobiota</taxon>
        <taxon>Verrucomicrobiia</taxon>
        <taxon>Verrucomicrobiales</taxon>
        <taxon>Rubritaleaceae</taxon>
        <taxon>Rubritalea</taxon>
    </lineage>
</organism>
<reference evidence="5" key="1">
    <citation type="journal article" date="2019" name="Int. J. Syst. Evol. Microbiol.">
        <title>The Global Catalogue of Microorganisms (GCM) 10K type strain sequencing project: providing services to taxonomists for standard genome sequencing and annotation.</title>
        <authorList>
            <consortium name="The Broad Institute Genomics Platform"/>
            <consortium name="The Broad Institute Genome Sequencing Center for Infectious Disease"/>
            <person name="Wu L."/>
            <person name="Ma J."/>
        </authorList>
    </citation>
    <scope>NUCLEOTIDE SEQUENCE [LARGE SCALE GENOMIC DNA]</scope>
    <source>
        <strain evidence="5">CCUG 57942</strain>
    </source>
</reference>
<dbReference type="Gene3D" id="2.60.120.600">
    <property type="entry name" value="Domain of unknown function DUF1214, C-terminal domain"/>
    <property type="match status" value="1"/>
</dbReference>
<dbReference type="EMBL" id="JBHUJB010000033">
    <property type="protein sequence ID" value="MFD2158768.1"/>
    <property type="molecule type" value="Genomic_DNA"/>
</dbReference>
<proteinExistence type="predicted"/>
<evidence type="ECO:0000259" key="2">
    <source>
        <dbReference type="Pfam" id="PF06742"/>
    </source>
</evidence>
<dbReference type="Pfam" id="PF06863">
    <property type="entry name" value="DUF1254"/>
    <property type="match status" value="1"/>
</dbReference>
<dbReference type="SUPFAM" id="SSF160935">
    <property type="entry name" value="VPA0735-like"/>
    <property type="match status" value="1"/>
</dbReference>
<feature type="signal peptide" evidence="1">
    <location>
        <begin position="1"/>
        <end position="28"/>
    </location>
</feature>
<sequence length="501" mass="55143">MQTNKPFSISILCSILAAASTSASPKYAAAVPESVTTPDIVKTEALGELKFFDGMPSKESVEKLYDNLDLTRGITAFLDGIPVAAIQAFVMGLPQVGLQPNQIGIKENLMDARSIWLTPNTTTIYVTSIVDTSKGPIVLDVPAGVLGLMDDAAFQYVADFGALGPDKGKGGKYLLLPPNYDGKVPEGYFILKSKSYMNWFLVRLTPGPNGETKEVVEKFKKGMNIYPLSETSNPPKETFVNLSGLKYNTVHANNFKFFEEINAAVQREPATAFSPELVGTFRSIGIVKGQPFKPDARMKKILTEAAAIGNATARSITYAPRDPEVFFYKDRQWNSPFQRQSHEFIVDGVRMLDDRTYFHYMATGITPAMTSPPIGKGSVYCMTARDKNGDYLDGSKTYKIELPAPIPAANFWSFMLYSGQTRSILETDQKSGGIDSKKKDLLVNEDGSVTVWFGPKAPAGKEANWAQTSPGKSFNLMFRLYGPLEPWFDKSWKPGDPEVVK</sequence>
<dbReference type="RefSeq" id="WP_377088211.1">
    <property type="nucleotide sequence ID" value="NZ_JBHSJL010000014.1"/>
</dbReference>
<accession>A0ABW4ZA32</accession>
<evidence type="ECO:0000313" key="4">
    <source>
        <dbReference type="EMBL" id="MFD2158768.1"/>
    </source>
</evidence>
<feature type="domain" description="DUF1254" evidence="3">
    <location>
        <begin position="101"/>
        <end position="227"/>
    </location>
</feature>
<dbReference type="Gene3D" id="2.60.40.1610">
    <property type="entry name" value="Domain of unknown function DUF1254"/>
    <property type="match status" value="1"/>
</dbReference>
<feature type="domain" description="DUF1214" evidence="2">
    <location>
        <begin position="378"/>
        <end position="484"/>
    </location>
</feature>
<dbReference type="PANTHER" id="PTHR36509">
    <property type="entry name" value="BLL3101 PROTEIN"/>
    <property type="match status" value="1"/>
</dbReference>
<protein>
    <submittedName>
        <fullName evidence="4">DUF1254 domain-containing protein</fullName>
    </submittedName>
</protein>
<dbReference type="PANTHER" id="PTHR36509:SF3">
    <property type="entry name" value="SIGNAL PEPTIDE PROTEIN"/>
    <property type="match status" value="1"/>
</dbReference>
<dbReference type="InterPro" id="IPR037049">
    <property type="entry name" value="DUF1214_C_sf"/>
</dbReference>
<keyword evidence="1" id="KW-0732">Signal</keyword>
<gene>
    <name evidence="4" type="ORF">ACFSW8_07660</name>
</gene>
<dbReference type="Gene3D" id="1.10.3360.10">
    <property type="entry name" value="VPA0735-like domain"/>
    <property type="match status" value="1"/>
</dbReference>